<keyword evidence="2" id="KW-0812">Transmembrane</keyword>
<feature type="compositionally biased region" description="Basic and acidic residues" evidence="1">
    <location>
        <begin position="512"/>
        <end position="521"/>
    </location>
</feature>
<accession>A0ABR3FK22</accession>
<evidence type="ECO:0000313" key="4">
    <source>
        <dbReference type="EMBL" id="KAL0575727.1"/>
    </source>
</evidence>
<gene>
    <name evidence="4" type="ORF">V5O48_006240</name>
</gene>
<feature type="transmembrane region" description="Helical" evidence="2">
    <location>
        <begin position="716"/>
        <end position="735"/>
    </location>
</feature>
<evidence type="ECO:0000256" key="1">
    <source>
        <dbReference type="SAM" id="MobiDB-lite"/>
    </source>
</evidence>
<dbReference type="EMBL" id="JBAHYK010000279">
    <property type="protein sequence ID" value="KAL0575727.1"/>
    <property type="molecule type" value="Genomic_DNA"/>
</dbReference>
<keyword evidence="3" id="KW-0732">Signal</keyword>
<evidence type="ECO:0000256" key="3">
    <source>
        <dbReference type="SAM" id="SignalP"/>
    </source>
</evidence>
<comment type="caution">
    <text evidence="4">The sequence shown here is derived from an EMBL/GenBank/DDBJ whole genome shotgun (WGS) entry which is preliminary data.</text>
</comment>
<feature type="transmembrane region" description="Helical" evidence="2">
    <location>
        <begin position="810"/>
        <end position="830"/>
    </location>
</feature>
<feature type="transmembrane region" description="Helical" evidence="2">
    <location>
        <begin position="1108"/>
        <end position="1130"/>
    </location>
</feature>
<feature type="compositionally biased region" description="Acidic residues" evidence="1">
    <location>
        <begin position="487"/>
        <end position="511"/>
    </location>
</feature>
<proteinExistence type="predicted"/>
<evidence type="ECO:0000313" key="5">
    <source>
        <dbReference type="Proteomes" id="UP001465976"/>
    </source>
</evidence>
<feature type="transmembrane region" description="Helical" evidence="2">
    <location>
        <begin position="776"/>
        <end position="798"/>
    </location>
</feature>
<feature type="signal peptide" evidence="3">
    <location>
        <begin position="1"/>
        <end position="21"/>
    </location>
</feature>
<evidence type="ECO:0000256" key="2">
    <source>
        <dbReference type="SAM" id="Phobius"/>
    </source>
</evidence>
<sequence length="1370" mass="138201">MPSLRSLFLTFTAAVAAVATAGPSSSSPYSNGLVPRGAIFNPRCDCYQAPLPVVIDDATSKITPLVDQLKSLDSADFTAEKIQPIADEIKSVITDGIGHLNLLAKSNAEATFILSTGDGTLSVSDTATLLAGLFNLVLVAIGAALKLVVSAQASAVITIFADVVISLAEFVNISVSLVTIDGGLLAAVLPLIKTSLGVAINLGVTSCFHFLDIDFIKTATELGVEIGVGIGADLTADVSVSLISIVKTAFATIQPLAEQLKNLGASEANASTIAPIVAEIRAVLVASISQITVLVGQSAEVVLSFEGKVQTVGDAAGAIGELVLALFDGICEVIKVVPASEAKIVVGLFVDLGLAVGQLIKVCSNVITFDGGLIVSLVPIIKDAIPLAITLGITECYDFLGVDWTHIGVSVGITIGAGGVLSTVVGAGTTVAFTATQTGSIGVITGVPPVATGAATISTSVGGAATTYVSSVISAGVSVPTGSAGNDEGDDLEDCDEDDGDYEDGDYEGGDDSGHEHDHSDGGNYETTISTGFTTTIGTTVSTGFTTSVATVSTGVPDSGATTSDVVIVPTGTTTYDSPTASTGVSTSVATTVSTGVSSETTIATGTTSQASSTVLTGTTSGAVAIPTCSAGVNGEVSVSLVAVIQQSSTKITALVEKLKGFSSDECHKDNVQPVVTEIKAVFTAAIEQVKIFIGAKVDVVLASDCNGTVISVSEFATLFGTLINLIFGAIIVVIKTATTENKQIIISIFADLGICIGEFIKVVCEIVTFDGGLTAVLIPIITTSIGVCVTLGIKTSFDFLNIDWTTINVDLGLGVGVGVGAVVSIVTIVNNATTVITPLIEKLTGLGASDCTADNIRPIVVEIQAVIKVAIEQITLLVGAGVEVVLASGSSVISVGDCGKLIGDLINLIFGACGGVLKIVASGEYKVVIGLFVELGICIGDFVKSCTQVVTFDGGLVAVLTPLIQTSLSLCVTLGIKDNFEFLNIDWTQIGVIGVGVGATVSIVTIINNATTTVTPLIDTLKGLSAQDCTADKIGGIVIEIKAVLSFAIEQIKVLVGASVEVVLASGSGAVISVGDCATLVGGLVTLIFEAVAAVLKIVVTAESKAVIAIFSELCILVGVLIQTTISVVTFDGGIVGLLVPIIKASLGVCVQLDITSHFDFLGLDFTQLAIDLGITVGVVVGGGAAVTGSLTTIIADLTTQITPLIDQLKGLKASDCGADTVGNIIGQIKVIIVASTAQIKGLTSATVGCTVEEATAAIGGLLTLIFGALDAVLKVVGVASAKAVFGLCAELGSTVAVFLQACTSVVGGLETALVSLVFGTLKESFAVVIKLAITADFGFLGIDFSSLSSQLGLNLGGVLNTLLGALRR</sequence>
<name>A0ABR3FK22_9AGAR</name>
<feature type="transmembrane region" description="Helical" evidence="2">
    <location>
        <begin position="747"/>
        <end position="770"/>
    </location>
</feature>
<keyword evidence="5" id="KW-1185">Reference proteome</keyword>
<feature type="region of interest" description="Disordered" evidence="1">
    <location>
        <begin position="479"/>
        <end position="527"/>
    </location>
</feature>
<organism evidence="4 5">
    <name type="scientific">Marasmius crinis-equi</name>
    <dbReference type="NCBI Taxonomy" id="585013"/>
    <lineage>
        <taxon>Eukaryota</taxon>
        <taxon>Fungi</taxon>
        <taxon>Dikarya</taxon>
        <taxon>Basidiomycota</taxon>
        <taxon>Agaricomycotina</taxon>
        <taxon>Agaricomycetes</taxon>
        <taxon>Agaricomycetidae</taxon>
        <taxon>Agaricales</taxon>
        <taxon>Marasmiineae</taxon>
        <taxon>Marasmiaceae</taxon>
        <taxon>Marasmius</taxon>
    </lineage>
</organism>
<feature type="chain" id="PRO_5047168483" evidence="3">
    <location>
        <begin position="22"/>
        <end position="1370"/>
    </location>
</feature>
<protein>
    <submittedName>
        <fullName evidence="4">Uncharacterized protein</fullName>
    </submittedName>
</protein>
<keyword evidence="2" id="KW-1133">Transmembrane helix</keyword>
<feature type="transmembrane region" description="Helical" evidence="2">
    <location>
        <begin position="1081"/>
        <end position="1101"/>
    </location>
</feature>
<reference evidence="4 5" key="1">
    <citation type="submission" date="2024-02" db="EMBL/GenBank/DDBJ databases">
        <title>A draft genome for the cacao thread blight pathogen Marasmius crinis-equi.</title>
        <authorList>
            <person name="Cohen S.P."/>
            <person name="Baruah I.K."/>
            <person name="Amoako-Attah I."/>
            <person name="Bukari Y."/>
            <person name="Meinhardt L.W."/>
            <person name="Bailey B.A."/>
        </authorList>
    </citation>
    <scope>NUCLEOTIDE SEQUENCE [LARGE SCALE GENOMIC DNA]</scope>
    <source>
        <strain evidence="4 5">GH-76</strain>
    </source>
</reference>
<keyword evidence="2" id="KW-0472">Membrane</keyword>
<dbReference type="Proteomes" id="UP001465976">
    <property type="component" value="Unassembled WGS sequence"/>
</dbReference>